<keyword evidence="5" id="KW-1185">Reference proteome</keyword>
<dbReference type="Gene3D" id="3.40.50.10140">
    <property type="entry name" value="Toll/interleukin-1 receptor homology (TIR) domain"/>
    <property type="match status" value="1"/>
</dbReference>
<evidence type="ECO:0008006" key="6">
    <source>
        <dbReference type="Google" id="ProtNLM"/>
    </source>
</evidence>
<accession>A0A327KBV4</accession>
<dbReference type="OrthoDB" id="4774809at2"/>
<evidence type="ECO:0000313" key="5">
    <source>
        <dbReference type="Proteomes" id="UP000248863"/>
    </source>
</evidence>
<evidence type="ECO:0000313" key="4">
    <source>
        <dbReference type="EMBL" id="RAI36269.1"/>
    </source>
</evidence>
<dbReference type="InterPro" id="IPR043472">
    <property type="entry name" value="Macro_dom-like"/>
</dbReference>
<evidence type="ECO:0000259" key="2">
    <source>
        <dbReference type="PROSITE" id="PS51154"/>
    </source>
</evidence>
<feature type="region of interest" description="Disordered" evidence="1">
    <location>
        <begin position="190"/>
        <end position="213"/>
    </location>
</feature>
<reference evidence="4 5" key="1">
    <citation type="submission" date="2017-07" db="EMBL/GenBank/DDBJ databases">
        <title>Draft Genome Sequences of Select Purple Nonsulfur Bacteria.</title>
        <authorList>
            <person name="Lasarre B."/>
            <person name="Mckinlay J.B."/>
        </authorList>
    </citation>
    <scope>NUCLEOTIDE SEQUENCE [LARGE SCALE GENOMIC DNA]</scope>
    <source>
        <strain evidence="4 5">DSM 11907</strain>
    </source>
</reference>
<dbReference type="InterPro" id="IPR000157">
    <property type="entry name" value="TIR_dom"/>
</dbReference>
<evidence type="ECO:0000259" key="3">
    <source>
        <dbReference type="PROSITE" id="PS51534"/>
    </source>
</evidence>
<dbReference type="InterPro" id="IPR013568">
    <property type="entry name" value="SEFIR_dom"/>
</dbReference>
<dbReference type="SUPFAM" id="SSF52200">
    <property type="entry name" value="Toll/Interleukin receptor TIR domain"/>
    <property type="match status" value="1"/>
</dbReference>
<dbReference type="InterPro" id="IPR002589">
    <property type="entry name" value="Macro_dom"/>
</dbReference>
<comment type="caution">
    <text evidence="4">The sequence shown here is derived from an EMBL/GenBank/DDBJ whole genome shotgun (WGS) entry which is preliminary data.</text>
</comment>
<dbReference type="PROSITE" id="PS51154">
    <property type="entry name" value="MACRO"/>
    <property type="match status" value="1"/>
</dbReference>
<dbReference type="SUPFAM" id="SSF52949">
    <property type="entry name" value="Macro domain-like"/>
    <property type="match status" value="1"/>
</dbReference>
<feature type="domain" description="Macro" evidence="2">
    <location>
        <begin position="1"/>
        <end position="165"/>
    </location>
</feature>
<dbReference type="EMBL" id="NPEU01000225">
    <property type="protein sequence ID" value="RAI36269.1"/>
    <property type="molecule type" value="Genomic_DNA"/>
</dbReference>
<name>A0A327KBV4_9BRAD</name>
<dbReference type="RefSeq" id="WP_111358486.1">
    <property type="nucleotide sequence ID" value="NZ_NHSK01000038.1"/>
</dbReference>
<evidence type="ECO:0000256" key="1">
    <source>
        <dbReference type="SAM" id="MobiDB-lite"/>
    </source>
</evidence>
<dbReference type="Pfam" id="PF13676">
    <property type="entry name" value="TIR_2"/>
    <property type="match status" value="1"/>
</dbReference>
<dbReference type="GO" id="GO:0007165">
    <property type="term" value="P:signal transduction"/>
    <property type="evidence" value="ECO:0007669"/>
    <property type="project" value="InterPro"/>
</dbReference>
<dbReference type="Gene3D" id="3.40.220.10">
    <property type="entry name" value="Leucine Aminopeptidase, subunit E, domain 1"/>
    <property type="match status" value="1"/>
</dbReference>
<protein>
    <recommendedName>
        <fullName evidence="6">SEFIR domain-containing protein</fullName>
    </recommendedName>
</protein>
<dbReference type="PROSITE" id="PS51534">
    <property type="entry name" value="SEFIR"/>
    <property type="match status" value="1"/>
</dbReference>
<dbReference type="InterPro" id="IPR035897">
    <property type="entry name" value="Toll_tir_struct_dom_sf"/>
</dbReference>
<dbReference type="AlphaFoldDB" id="A0A327KBV4"/>
<organism evidence="4 5">
    <name type="scientific">Rhodoplanes elegans</name>
    <dbReference type="NCBI Taxonomy" id="29408"/>
    <lineage>
        <taxon>Bacteria</taxon>
        <taxon>Pseudomonadati</taxon>
        <taxon>Pseudomonadota</taxon>
        <taxon>Alphaproteobacteria</taxon>
        <taxon>Hyphomicrobiales</taxon>
        <taxon>Nitrobacteraceae</taxon>
        <taxon>Rhodoplanes</taxon>
    </lineage>
</organism>
<dbReference type="Proteomes" id="UP000248863">
    <property type="component" value="Unassembled WGS sequence"/>
</dbReference>
<sequence length="378" mass="41027">MARDRVTIQLRQGDMFAQPTDLVIIPCSTDPTIMPGTAERLKALDIAPPSGAMSLGDVRFSLFRGGTSIAAYVGYAASVRGYRSDAGEITRIAAQIVAFAKDKPEIRDVALPLLGSGAGGLSKEQSASALIAGLSSADAGETVFNIYVLEKSDYDALTASMGAAAENARAAEREVMAALPRADGIVAKRRGPAAAAPAPRTTPAGPVAATEPASSREPIRVFISYTRTSDEHQTWVQDLATLLRRNGIDARLDVWHLRLGMDLPQWMCNELDLADRVLIICNKAYAERADGRYGGVGWEIRLVQGDLLQSQQANPDRYIPIVRGAFDQTALPGFLRGVYSMVWTDQDHDRLCDELLRVIYRVYKQPPPIGEPPRFVVM</sequence>
<feature type="compositionally biased region" description="Low complexity" evidence="1">
    <location>
        <begin position="192"/>
        <end position="210"/>
    </location>
</feature>
<gene>
    <name evidence="4" type="ORF">CH338_17860</name>
</gene>
<feature type="domain" description="SEFIR" evidence="3">
    <location>
        <begin position="218"/>
        <end position="352"/>
    </location>
</feature>
<proteinExistence type="predicted"/>